<dbReference type="EMBL" id="AECV01000023">
    <property type="protein sequence ID" value="EFW29566.1"/>
    <property type="molecule type" value="Genomic_DNA"/>
</dbReference>
<feature type="transmembrane region" description="Helical" evidence="8">
    <location>
        <begin position="96"/>
        <end position="117"/>
    </location>
</feature>
<dbReference type="Pfam" id="PF01032">
    <property type="entry name" value="FecCD"/>
    <property type="match status" value="1"/>
</dbReference>
<feature type="transmembrane region" description="Helical" evidence="8">
    <location>
        <begin position="123"/>
        <end position="144"/>
    </location>
</feature>
<dbReference type="SUPFAM" id="SSF81345">
    <property type="entry name" value="ABC transporter involved in vitamin B12 uptake, BtuC"/>
    <property type="match status" value="1"/>
</dbReference>
<name>E7N305_9FIRM</name>
<evidence type="ECO:0000256" key="2">
    <source>
        <dbReference type="ARBA" id="ARBA00007935"/>
    </source>
</evidence>
<evidence type="ECO:0000256" key="3">
    <source>
        <dbReference type="ARBA" id="ARBA00022448"/>
    </source>
</evidence>
<comment type="caution">
    <text evidence="9">The sequence shown here is derived from an EMBL/GenBank/DDBJ whole genome shotgun (WGS) entry which is preliminary data.</text>
</comment>
<dbReference type="GO" id="GO:0005886">
    <property type="term" value="C:plasma membrane"/>
    <property type="evidence" value="ECO:0007669"/>
    <property type="project" value="UniProtKB-SubCell"/>
</dbReference>
<keyword evidence="3" id="KW-0813">Transport</keyword>
<dbReference type="CDD" id="cd06550">
    <property type="entry name" value="TM_ABC_iron-siderophores_like"/>
    <property type="match status" value="1"/>
</dbReference>
<evidence type="ECO:0000256" key="6">
    <source>
        <dbReference type="ARBA" id="ARBA00022989"/>
    </source>
</evidence>
<proteinExistence type="inferred from homology"/>
<comment type="similarity">
    <text evidence="2">Belongs to the binding-protein-dependent transport system permease family. FecCD subfamily.</text>
</comment>
<feature type="transmembrane region" description="Helical" evidence="8">
    <location>
        <begin position="153"/>
        <end position="175"/>
    </location>
</feature>
<keyword evidence="7 8" id="KW-0472">Membrane</keyword>
<keyword evidence="4" id="KW-1003">Cell membrane</keyword>
<keyword evidence="6 8" id="KW-1133">Transmembrane helix</keyword>
<evidence type="ECO:0000313" key="10">
    <source>
        <dbReference type="Proteomes" id="UP000004633"/>
    </source>
</evidence>
<dbReference type="InterPro" id="IPR037294">
    <property type="entry name" value="ABC_BtuC-like"/>
</dbReference>
<gene>
    <name evidence="9" type="ORF">HMPREF9555_01377</name>
</gene>
<accession>E7N305</accession>
<dbReference type="FunFam" id="1.10.3470.10:FF:000001">
    <property type="entry name" value="Vitamin B12 ABC transporter permease BtuC"/>
    <property type="match status" value="1"/>
</dbReference>
<evidence type="ECO:0000256" key="4">
    <source>
        <dbReference type="ARBA" id="ARBA00022475"/>
    </source>
</evidence>
<dbReference type="Gene3D" id="1.10.3470.10">
    <property type="entry name" value="ABC transporter involved in vitamin B12 uptake, BtuC"/>
    <property type="match status" value="1"/>
</dbReference>
<evidence type="ECO:0000256" key="8">
    <source>
        <dbReference type="SAM" id="Phobius"/>
    </source>
</evidence>
<organism evidence="9 10">
    <name type="scientific">Selenomonas artemidis F0399</name>
    <dbReference type="NCBI Taxonomy" id="749551"/>
    <lineage>
        <taxon>Bacteria</taxon>
        <taxon>Bacillati</taxon>
        <taxon>Bacillota</taxon>
        <taxon>Negativicutes</taxon>
        <taxon>Selenomonadales</taxon>
        <taxon>Selenomonadaceae</taxon>
        <taxon>Selenomonas</taxon>
    </lineage>
</organism>
<feature type="transmembrane region" description="Helical" evidence="8">
    <location>
        <begin position="221"/>
        <end position="238"/>
    </location>
</feature>
<dbReference type="InterPro" id="IPR000522">
    <property type="entry name" value="ABC_transptr_permease_BtuC"/>
</dbReference>
<evidence type="ECO:0000313" key="9">
    <source>
        <dbReference type="EMBL" id="EFW29566.1"/>
    </source>
</evidence>
<comment type="subcellular location">
    <subcellularLocation>
        <location evidence="1">Cell membrane</location>
        <topology evidence="1">Multi-pass membrane protein</topology>
    </subcellularLocation>
</comment>
<dbReference type="Proteomes" id="UP000004633">
    <property type="component" value="Unassembled WGS sequence"/>
</dbReference>
<feature type="transmembrane region" description="Helical" evidence="8">
    <location>
        <begin position="195"/>
        <end position="214"/>
    </location>
</feature>
<reference evidence="9 10" key="1">
    <citation type="submission" date="2010-08" db="EMBL/GenBank/DDBJ databases">
        <authorList>
            <person name="Weinstock G."/>
            <person name="Sodergren E."/>
            <person name="Clifton S."/>
            <person name="Fulton L."/>
            <person name="Fulton B."/>
            <person name="Courtney L."/>
            <person name="Fronick C."/>
            <person name="Harrison M."/>
            <person name="Strong C."/>
            <person name="Farmer C."/>
            <person name="Delahaunty K."/>
            <person name="Markovic C."/>
            <person name="Hall O."/>
            <person name="Minx P."/>
            <person name="Tomlinson C."/>
            <person name="Mitreva M."/>
            <person name="Hou S."/>
            <person name="Chen J."/>
            <person name="Wollam A."/>
            <person name="Pepin K.H."/>
            <person name="Johnson M."/>
            <person name="Bhonagiri V."/>
            <person name="Zhang X."/>
            <person name="Suruliraj S."/>
            <person name="Warren W."/>
            <person name="Chinwalla A."/>
            <person name="Mardis E.R."/>
            <person name="Wilson R.K."/>
        </authorList>
    </citation>
    <scope>NUCLEOTIDE SEQUENCE [LARGE SCALE GENOMIC DNA]</scope>
    <source>
        <strain evidence="9 10">F0399</strain>
    </source>
</reference>
<dbReference type="STRING" id="749551.HMPREF9555_01377"/>
<feature type="transmembrane region" description="Helical" evidence="8">
    <location>
        <begin position="244"/>
        <end position="270"/>
    </location>
</feature>
<dbReference type="GO" id="GO:0022857">
    <property type="term" value="F:transmembrane transporter activity"/>
    <property type="evidence" value="ECO:0007669"/>
    <property type="project" value="InterPro"/>
</dbReference>
<dbReference type="GO" id="GO:0033214">
    <property type="term" value="P:siderophore-iron import into cell"/>
    <property type="evidence" value="ECO:0007669"/>
    <property type="project" value="TreeGrafter"/>
</dbReference>
<feature type="transmembrane region" description="Helical" evidence="8">
    <location>
        <begin position="67"/>
        <end position="84"/>
    </location>
</feature>
<feature type="transmembrane region" description="Helical" evidence="8">
    <location>
        <begin position="282"/>
        <end position="301"/>
    </location>
</feature>
<dbReference type="AlphaFoldDB" id="E7N305"/>
<evidence type="ECO:0000256" key="1">
    <source>
        <dbReference type="ARBA" id="ARBA00004651"/>
    </source>
</evidence>
<evidence type="ECO:0000256" key="7">
    <source>
        <dbReference type="ARBA" id="ARBA00023136"/>
    </source>
</evidence>
<feature type="transmembrane region" description="Helical" evidence="8">
    <location>
        <begin position="313"/>
        <end position="332"/>
    </location>
</feature>
<evidence type="ECO:0000256" key="5">
    <source>
        <dbReference type="ARBA" id="ARBA00022692"/>
    </source>
</evidence>
<keyword evidence="10" id="KW-1185">Reference proteome</keyword>
<dbReference type="HOGENOM" id="CLU_013016_0_1_9"/>
<dbReference type="PANTHER" id="PTHR30472">
    <property type="entry name" value="FERRIC ENTEROBACTIN TRANSPORT SYSTEM PERMEASE PROTEIN"/>
    <property type="match status" value="1"/>
</dbReference>
<keyword evidence="5 8" id="KW-0812">Transmembrane</keyword>
<sequence>MGKGMHINHMKTILVLALLLAVSMVLSLGFGSVSIPPERIVQTLMSGSPDTAGTNGMVLYTIRMPRTLFAVCAGAGLSLAGLLLQTITRNELADPYVLGVSSGASTGAVCAIIWGAFAFLGAYAVPFSALLGATVATVLAVFFVGKSSNPTKLVLIGMGMSALFSALTMLVIYSANHEAQVRSAMFWLLGSLSGIAWGDLPLAAIVCLGIFTFLQLVRHELDILLLGEIEAHALGISVKKLQLAAVAASSLAVAALVAKAGIIGFVGLIVPHIARILSGAKHGRLTVVCTLLGGCVLLWADVLSRTLFRPEELPIGVLTACLGAPLFIWIICRRYGDAYD</sequence>
<dbReference type="PANTHER" id="PTHR30472:SF25">
    <property type="entry name" value="ABC TRANSPORTER PERMEASE PROTEIN MJ0876-RELATED"/>
    <property type="match status" value="1"/>
</dbReference>
<protein>
    <submittedName>
        <fullName evidence="9">Iron chelate uptake ABC transporter, FeCT family, permease protein</fullName>
    </submittedName>
</protein>